<dbReference type="InterPro" id="IPR051379">
    <property type="entry name" value="C-type_Lectin_Receptor_IMM"/>
</dbReference>
<evidence type="ECO:0000256" key="4">
    <source>
        <dbReference type="SAM" id="MobiDB-lite"/>
    </source>
</evidence>
<dbReference type="Proteomes" id="UP000694871">
    <property type="component" value="Unplaced"/>
</dbReference>
<gene>
    <name evidence="8" type="primary">LOC107110676</name>
</gene>
<reference evidence="8" key="1">
    <citation type="submission" date="2025-08" db="UniProtKB">
        <authorList>
            <consortium name="RefSeq"/>
        </authorList>
    </citation>
    <scope>IDENTIFICATION</scope>
</reference>
<dbReference type="GeneID" id="107110676"/>
<keyword evidence="7" id="KW-1185">Reference proteome</keyword>
<evidence type="ECO:0000256" key="1">
    <source>
        <dbReference type="ARBA" id="ARBA00022734"/>
    </source>
</evidence>
<accession>A0ABM1JZS7</accession>
<evidence type="ECO:0000313" key="8">
    <source>
        <dbReference type="RefSeq" id="XP_015266964.1"/>
    </source>
</evidence>
<keyword evidence="5" id="KW-1133">Transmembrane helix</keyword>
<dbReference type="InterPro" id="IPR001304">
    <property type="entry name" value="C-type_lectin-like"/>
</dbReference>
<dbReference type="PANTHER" id="PTHR46746">
    <property type="entry name" value="KILLER CELL LECTIN-LIKE RECEPTOR SUBFAMILY F MEMBER 2"/>
    <property type="match status" value="1"/>
</dbReference>
<feature type="non-terminal residue" evidence="8">
    <location>
        <position position="1"/>
    </location>
</feature>
<protein>
    <submittedName>
        <fullName evidence="8">C-type lectin domain family 4 member F-like</fullName>
    </submittedName>
</protein>
<sequence length="221" mass="24771">FLCCFSIQAMAPKGKPDPKAKPAAKAPAKAPKAPVPPGTLTIKQILIYVLCMAVAILSILTILVMTIVYFTLQEVGGPMDYSLKRLRSSLSYTFNNTEFSTEAAMKVADTVDDLEERVKEADDDYTAKKKTYKNSFEKAAKSSVPWKVHGESLYYFAREQKTWYDAERFCISRDSHLASVLNDEEQDFITSQIQQASWIGLMDENRDGAWGWTDGSGLQKE</sequence>
<keyword evidence="2" id="KW-1015">Disulfide bond</keyword>
<dbReference type="InterPro" id="IPR016187">
    <property type="entry name" value="CTDL_fold"/>
</dbReference>
<dbReference type="SUPFAM" id="SSF56436">
    <property type="entry name" value="C-type lectin-like"/>
    <property type="match status" value="1"/>
</dbReference>
<dbReference type="Gene3D" id="3.10.100.10">
    <property type="entry name" value="Mannose-Binding Protein A, subunit A"/>
    <property type="match status" value="1"/>
</dbReference>
<keyword evidence="1" id="KW-0430">Lectin</keyword>
<dbReference type="RefSeq" id="XP_015266964.1">
    <property type="nucleotide sequence ID" value="XM_015411478.1"/>
</dbReference>
<keyword evidence="3" id="KW-0175">Coiled coil</keyword>
<evidence type="ECO:0000259" key="6">
    <source>
        <dbReference type="PROSITE" id="PS50041"/>
    </source>
</evidence>
<feature type="transmembrane region" description="Helical" evidence="5">
    <location>
        <begin position="45"/>
        <end position="72"/>
    </location>
</feature>
<feature type="compositionally biased region" description="Low complexity" evidence="4">
    <location>
        <begin position="21"/>
        <end position="32"/>
    </location>
</feature>
<evidence type="ECO:0000256" key="5">
    <source>
        <dbReference type="SAM" id="Phobius"/>
    </source>
</evidence>
<name>A0ABM1JZS7_GEKJA</name>
<proteinExistence type="predicted"/>
<dbReference type="Pfam" id="PF00059">
    <property type="entry name" value="Lectin_C"/>
    <property type="match status" value="1"/>
</dbReference>
<dbReference type="InterPro" id="IPR016186">
    <property type="entry name" value="C-type_lectin-like/link_sf"/>
</dbReference>
<feature type="domain" description="C-type lectin" evidence="6">
    <location>
        <begin position="149"/>
        <end position="221"/>
    </location>
</feature>
<evidence type="ECO:0000256" key="3">
    <source>
        <dbReference type="SAM" id="Coils"/>
    </source>
</evidence>
<feature type="region of interest" description="Disordered" evidence="4">
    <location>
        <begin position="13"/>
        <end position="32"/>
    </location>
</feature>
<feature type="coiled-coil region" evidence="3">
    <location>
        <begin position="104"/>
        <end position="131"/>
    </location>
</feature>
<keyword evidence="5" id="KW-0812">Transmembrane</keyword>
<keyword evidence="5" id="KW-0472">Membrane</keyword>
<evidence type="ECO:0000256" key="2">
    <source>
        <dbReference type="ARBA" id="ARBA00023157"/>
    </source>
</evidence>
<evidence type="ECO:0000313" key="7">
    <source>
        <dbReference type="Proteomes" id="UP000694871"/>
    </source>
</evidence>
<organism evidence="7 8">
    <name type="scientific">Gekko japonicus</name>
    <name type="common">Schlegel's Japanese gecko</name>
    <dbReference type="NCBI Taxonomy" id="146911"/>
    <lineage>
        <taxon>Eukaryota</taxon>
        <taxon>Metazoa</taxon>
        <taxon>Chordata</taxon>
        <taxon>Craniata</taxon>
        <taxon>Vertebrata</taxon>
        <taxon>Euteleostomi</taxon>
        <taxon>Lepidosauria</taxon>
        <taxon>Squamata</taxon>
        <taxon>Bifurcata</taxon>
        <taxon>Gekkota</taxon>
        <taxon>Gekkonidae</taxon>
        <taxon>Gekkoninae</taxon>
        <taxon>Gekko</taxon>
    </lineage>
</organism>
<dbReference type="PROSITE" id="PS50041">
    <property type="entry name" value="C_TYPE_LECTIN_2"/>
    <property type="match status" value="1"/>
</dbReference>
<dbReference type="PANTHER" id="PTHR46746:SF9">
    <property type="entry name" value="CD209 ANTIGEN-LIKE PROTEIN C-LIKE"/>
    <property type="match status" value="1"/>
</dbReference>